<dbReference type="GO" id="GO:0030677">
    <property type="term" value="C:ribonuclease P complex"/>
    <property type="evidence" value="ECO:0007669"/>
    <property type="project" value="TreeGrafter"/>
</dbReference>
<dbReference type="EMBL" id="UYIO01000001">
    <property type="protein sequence ID" value="VDG75356.1"/>
    <property type="molecule type" value="Genomic_DNA"/>
</dbReference>
<dbReference type="Proteomes" id="UP001273799">
    <property type="component" value="Unassembled WGS sequence"/>
</dbReference>
<dbReference type="InterPro" id="IPR014721">
    <property type="entry name" value="Ribsml_uS5_D2-typ_fold_subgr"/>
</dbReference>
<evidence type="ECO:0000256" key="7">
    <source>
        <dbReference type="NCBIfam" id="TIGR00188"/>
    </source>
</evidence>
<dbReference type="Proteomes" id="UP000269974">
    <property type="component" value="Unassembled WGS sequence"/>
</dbReference>
<evidence type="ECO:0000256" key="2">
    <source>
        <dbReference type="ARBA" id="ARBA00022722"/>
    </source>
</evidence>
<dbReference type="EMBL" id="JAWNFU010000001">
    <property type="protein sequence ID" value="MDY5152692.1"/>
    <property type="molecule type" value="Genomic_DNA"/>
</dbReference>
<comment type="subunit">
    <text evidence="6">Consists of a catalytic RNA component (M1 or rnpB) and a protein subunit.</text>
</comment>
<reference evidence="9" key="2">
    <citation type="submission" date="2016-10" db="EMBL/GenBank/DDBJ databases">
        <authorList>
            <person name="de Groot N.N."/>
        </authorList>
    </citation>
    <scope>NUCLEOTIDE SEQUENCE [LARGE SCALE GENOMIC DNA]</scope>
    <source>
        <strain evidence="9">DSM 20639</strain>
    </source>
</reference>
<dbReference type="RefSeq" id="WP_074660965.1">
    <property type="nucleotide sequence ID" value="NZ_FNAU01000002.1"/>
</dbReference>
<evidence type="ECO:0000256" key="3">
    <source>
        <dbReference type="ARBA" id="ARBA00022759"/>
    </source>
</evidence>
<sequence>MLSSDHRMRRSEDFAAAFSGVRGNSRRLQVAIGENHAADEITGPHPVRVGFAVSKKVGNSVVRHRLTRQLRHIVREKLGELNDGECVVVRAFPAANGSTYAQLTADFDRALHRARKQQTGQRTRRN</sequence>
<keyword evidence="1 6" id="KW-0819">tRNA processing</keyword>
<evidence type="ECO:0000313" key="8">
    <source>
        <dbReference type="EMBL" id="MDY5152692.1"/>
    </source>
</evidence>
<evidence type="ECO:0000313" key="10">
    <source>
        <dbReference type="EMBL" id="VDG75356.1"/>
    </source>
</evidence>
<reference evidence="10 12" key="3">
    <citation type="submission" date="2018-11" db="EMBL/GenBank/DDBJ databases">
        <authorList>
            <consortium name="Pathogen Informatics"/>
        </authorList>
    </citation>
    <scope>NUCLEOTIDE SEQUENCE [LARGE SCALE GENOMIC DNA]</scope>
    <source>
        <strain evidence="10 12">NCTC10327</strain>
    </source>
</reference>
<comment type="similarity">
    <text evidence="6">Belongs to the RnpA family.</text>
</comment>
<dbReference type="SUPFAM" id="SSF54211">
    <property type="entry name" value="Ribosomal protein S5 domain 2-like"/>
    <property type="match status" value="1"/>
</dbReference>
<comment type="catalytic activity">
    <reaction evidence="6">
        <text>Endonucleolytic cleavage of RNA, removing 5'-extranucleotides from tRNA precursor.</text>
        <dbReference type="EC" id="3.1.26.5"/>
    </reaction>
</comment>
<dbReference type="NCBIfam" id="TIGR00188">
    <property type="entry name" value="rnpA"/>
    <property type="match status" value="1"/>
</dbReference>
<keyword evidence="5 6" id="KW-0694">RNA-binding</keyword>
<evidence type="ECO:0000313" key="11">
    <source>
        <dbReference type="Proteomes" id="UP000182744"/>
    </source>
</evidence>
<keyword evidence="11" id="KW-1185">Reference proteome</keyword>
<dbReference type="Pfam" id="PF00825">
    <property type="entry name" value="Ribonuclease_P"/>
    <property type="match status" value="1"/>
</dbReference>
<evidence type="ECO:0000256" key="1">
    <source>
        <dbReference type="ARBA" id="ARBA00022694"/>
    </source>
</evidence>
<protein>
    <recommendedName>
        <fullName evidence="6 7">Ribonuclease P protein component</fullName>
        <shortName evidence="6">RNase P protein</shortName>
        <shortName evidence="6">RNaseP protein</shortName>
        <ecNumber evidence="6 7">3.1.26.5</ecNumber>
    </recommendedName>
    <alternativeName>
        <fullName evidence="6">Protein C5</fullName>
    </alternativeName>
</protein>
<reference evidence="8" key="4">
    <citation type="submission" date="2023-10" db="EMBL/GenBank/DDBJ databases">
        <title>Whole Genome based description of the genera Actinobaculum and Actinotignum reveals a complex phylogenetic relationship within the species included in the genus Actinotignum.</title>
        <authorList>
            <person name="Jensen C.S."/>
            <person name="Dargis R."/>
            <person name="Kemp M."/>
            <person name="Christensen J.J."/>
        </authorList>
    </citation>
    <scope>NUCLEOTIDE SEQUENCE</scope>
    <source>
        <strain evidence="8">Actinobaculum_suis_CCUG19206T</strain>
    </source>
</reference>
<evidence type="ECO:0000313" key="9">
    <source>
        <dbReference type="EMBL" id="SDE09812.1"/>
    </source>
</evidence>
<dbReference type="Gene3D" id="3.30.230.10">
    <property type="match status" value="1"/>
</dbReference>
<name>A0A1G7A4U7_9ACTO</name>
<dbReference type="GO" id="GO:0001682">
    <property type="term" value="P:tRNA 5'-leader removal"/>
    <property type="evidence" value="ECO:0007669"/>
    <property type="project" value="UniProtKB-UniRule"/>
</dbReference>
<organism evidence="9 11">
    <name type="scientific">Actinobaculum suis</name>
    <dbReference type="NCBI Taxonomy" id="1657"/>
    <lineage>
        <taxon>Bacteria</taxon>
        <taxon>Bacillati</taxon>
        <taxon>Actinomycetota</taxon>
        <taxon>Actinomycetes</taxon>
        <taxon>Actinomycetales</taxon>
        <taxon>Actinomycetaceae</taxon>
        <taxon>Actinobaculum</taxon>
    </lineage>
</organism>
<dbReference type="GO" id="GO:0042781">
    <property type="term" value="F:3'-tRNA processing endoribonuclease activity"/>
    <property type="evidence" value="ECO:0007669"/>
    <property type="project" value="TreeGrafter"/>
</dbReference>
<dbReference type="EMBL" id="FNAU01000002">
    <property type="protein sequence ID" value="SDE09812.1"/>
    <property type="molecule type" value="Genomic_DNA"/>
</dbReference>
<dbReference type="OrthoDB" id="196964at2"/>
<keyword evidence="2 6" id="KW-0540">Nuclease</keyword>
<dbReference type="HAMAP" id="MF_00227">
    <property type="entry name" value="RNase_P"/>
    <property type="match status" value="1"/>
</dbReference>
<gene>
    <name evidence="6 8" type="primary">rnpA</name>
    <name evidence="10" type="ORF">NCTC10327_00080</name>
    <name evidence="8" type="ORF">R6G71_01310</name>
    <name evidence="9" type="ORF">SAMN05421878_10273</name>
</gene>
<keyword evidence="4 6" id="KW-0378">Hydrolase</keyword>
<dbReference type="GO" id="GO:0000049">
    <property type="term" value="F:tRNA binding"/>
    <property type="evidence" value="ECO:0007669"/>
    <property type="project" value="UniProtKB-UniRule"/>
</dbReference>
<accession>A0A1G7A4U7</accession>
<dbReference type="PANTHER" id="PTHR33992:SF1">
    <property type="entry name" value="RIBONUCLEASE P PROTEIN COMPONENT"/>
    <property type="match status" value="1"/>
</dbReference>
<keyword evidence="3 6" id="KW-0255">Endonuclease</keyword>
<evidence type="ECO:0000256" key="5">
    <source>
        <dbReference type="ARBA" id="ARBA00022884"/>
    </source>
</evidence>
<comment type="function">
    <text evidence="6">RNaseP catalyzes the removal of the 5'-leader sequence from pre-tRNA to produce the mature 5'-terminus. It can also cleave other RNA substrates such as 4.5S RNA. The protein component plays an auxiliary but essential role in vivo by binding to the 5'-leader sequence and broadening the substrate specificity of the ribozyme.</text>
</comment>
<proteinExistence type="inferred from homology"/>
<dbReference type="Proteomes" id="UP000182744">
    <property type="component" value="Unassembled WGS sequence"/>
</dbReference>
<evidence type="ECO:0000256" key="4">
    <source>
        <dbReference type="ARBA" id="ARBA00022801"/>
    </source>
</evidence>
<reference evidence="11" key="1">
    <citation type="submission" date="2016-10" db="EMBL/GenBank/DDBJ databases">
        <authorList>
            <person name="Varghese N."/>
        </authorList>
    </citation>
    <scope>NUCLEOTIDE SEQUENCE [LARGE SCALE GENOMIC DNA]</scope>
    <source>
        <strain evidence="11">DSM 20639</strain>
    </source>
</reference>
<dbReference type="InterPro" id="IPR020568">
    <property type="entry name" value="Ribosomal_Su5_D2-typ_SF"/>
</dbReference>
<dbReference type="GO" id="GO:0004526">
    <property type="term" value="F:ribonuclease P activity"/>
    <property type="evidence" value="ECO:0007669"/>
    <property type="project" value="UniProtKB-UniRule"/>
</dbReference>
<dbReference type="AlphaFoldDB" id="A0A1G7A4U7"/>
<dbReference type="PANTHER" id="PTHR33992">
    <property type="entry name" value="RIBONUCLEASE P PROTEIN COMPONENT"/>
    <property type="match status" value="1"/>
</dbReference>
<dbReference type="EC" id="3.1.26.5" evidence="6 7"/>
<evidence type="ECO:0000256" key="6">
    <source>
        <dbReference type="HAMAP-Rule" id="MF_00227"/>
    </source>
</evidence>
<evidence type="ECO:0000313" key="12">
    <source>
        <dbReference type="Proteomes" id="UP000269974"/>
    </source>
</evidence>
<dbReference type="InterPro" id="IPR000100">
    <property type="entry name" value="RNase_P"/>
</dbReference>